<dbReference type="InterPro" id="IPR004474">
    <property type="entry name" value="LytR_CpsA_psr"/>
</dbReference>
<gene>
    <name evidence="5" type="ordered locus">Intca_0307</name>
</gene>
<evidence type="ECO:0000256" key="1">
    <source>
        <dbReference type="ARBA" id="ARBA00006068"/>
    </source>
</evidence>
<feature type="domain" description="Cell envelope-related transcriptional attenuator" evidence="4">
    <location>
        <begin position="205"/>
        <end position="407"/>
    </location>
</feature>
<dbReference type="RefSeq" id="WP_013491184.1">
    <property type="nucleotide sequence ID" value="NC_014830.1"/>
</dbReference>
<dbReference type="NCBIfam" id="TIGR00350">
    <property type="entry name" value="lytR_cpsA_psr"/>
    <property type="match status" value="1"/>
</dbReference>
<dbReference type="Gene3D" id="3.40.630.190">
    <property type="entry name" value="LCP protein"/>
    <property type="match status" value="1"/>
</dbReference>
<keyword evidence="6" id="KW-1185">Reference proteome</keyword>
<dbReference type="EMBL" id="CP002343">
    <property type="protein sequence ID" value="ADU46862.1"/>
    <property type="molecule type" value="Genomic_DNA"/>
</dbReference>
<keyword evidence="3" id="KW-0472">Membrane</keyword>
<feature type="compositionally biased region" description="Polar residues" evidence="2">
    <location>
        <begin position="495"/>
        <end position="510"/>
    </location>
</feature>
<dbReference type="Pfam" id="PF03816">
    <property type="entry name" value="LytR_cpsA_psr"/>
    <property type="match status" value="1"/>
</dbReference>
<dbReference type="OrthoDB" id="3573673at2"/>
<dbReference type="HOGENOM" id="CLU_015593_1_0_11"/>
<organism evidence="5 6">
    <name type="scientific">Intrasporangium calvum (strain ATCC 23552 / DSM 43043 / JCM 3097 / NBRC 12989 / NCIMB 10167 / NRRL B-3866 / 7 KIP)</name>
    <dbReference type="NCBI Taxonomy" id="710696"/>
    <lineage>
        <taxon>Bacteria</taxon>
        <taxon>Bacillati</taxon>
        <taxon>Actinomycetota</taxon>
        <taxon>Actinomycetes</taxon>
        <taxon>Micrococcales</taxon>
        <taxon>Intrasporangiaceae</taxon>
        <taxon>Intrasporangium</taxon>
    </lineage>
</organism>
<dbReference type="eggNOG" id="COG1316">
    <property type="taxonomic scope" value="Bacteria"/>
</dbReference>
<dbReference type="PANTHER" id="PTHR33392">
    <property type="entry name" value="POLYISOPRENYL-TEICHOIC ACID--PEPTIDOGLYCAN TEICHOIC ACID TRANSFERASE TAGU"/>
    <property type="match status" value="1"/>
</dbReference>
<comment type="similarity">
    <text evidence="1">Belongs to the LytR/CpsA/Psr (LCP) family.</text>
</comment>
<feature type="transmembrane region" description="Helical" evidence="3">
    <location>
        <begin position="91"/>
        <end position="114"/>
    </location>
</feature>
<dbReference type="AlphaFoldDB" id="E6S7G7"/>
<name>E6S7G7_INTC7</name>
<evidence type="ECO:0000259" key="4">
    <source>
        <dbReference type="Pfam" id="PF03816"/>
    </source>
</evidence>
<proteinExistence type="inferred from homology"/>
<evidence type="ECO:0000313" key="5">
    <source>
        <dbReference type="EMBL" id="ADU46862.1"/>
    </source>
</evidence>
<evidence type="ECO:0000313" key="6">
    <source>
        <dbReference type="Proteomes" id="UP000008914"/>
    </source>
</evidence>
<evidence type="ECO:0000256" key="3">
    <source>
        <dbReference type="SAM" id="Phobius"/>
    </source>
</evidence>
<feature type="transmembrane region" description="Helical" evidence="3">
    <location>
        <begin position="126"/>
        <end position="143"/>
    </location>
</feature>
<reference evidence="5 6" key="1">
    <citation type="journal article" date="2010" name="Stand. Genomic Sci.">
        <title>Complete genome sequence of Intrasporangium calvum type strain (7 KIP).</title>
        <authorList>
            <person name="Del Rio T.G."/>
            <person name="Chertkov O."/>
            <person name="Yasawong M."/>
            <person name="Lucas S."/>
            <person name="Deshpande S."/>
            <person name="Cheng J.F."/>
            <person name="Detter C."/>
            <person name="Tapia R."/>
            <person name="Han C."/>
            <person name="Goodwin L."/>
            <person name="Pitluck S."/>
            <person name="Liolios K."/>
            <person name="Ivanova N."/>
            <person name="Mavromatis K."/>
            <person name="Pati A."/>
            <person name="Chen A."/>
            <person name="Palaniappan K."/>
            <person name="Land M."/>
            <person name="Hauser L."/>
            <person name="Chang Y.J."/>
            <person name="Jeffries C.D."/>
            <person name="Rohde M."/>
            <person name="Pukall R."/>
            <person name="Sikorski J."/>
            <person name="Goker M."/>
            <person name="Woyke T."/>
            <person name="Bristow J."/>
            <person name="Eisen J.A."/>
            <person name="Markowitz V."/>
            <person name="Hugenholtz P."/>
            <person name="Kyrpides N.C."/>
            <person name="Klenk H.P."/>
            <person name="Lapidus A."/>
        </authorList>
    </citation>
    <scope>NUCLEOTIDE SEQUENCE [LARGE SCALE GENOMIC DNA]</scope>
    <source>
        <strain evidence="6">ATCC 23552 / DSM 43043 / JCM 3097 / NBRC 12989 / 7 KIP</strain>
    </source>
</reference>
<accession>E6S7G7</accession>
<dbReference type="PANTHER" id="PTHR33392:SF6">
    <property type="entry name" value="POLYISOPRENYL-TEICHOIC ACID--PEPTIDOGLYCAN TEICHOIC ACID TRANSFERASE TAGU"/>
    <property type="match status" value="1"/>
</dbReference>
<sequence length="519" mass="56198">MTVHDRRETAPVGRRSARHQLRTHFRRSMRLVALSAAIPGTGLIRTRARMAGWAIFLAFLLAIAVGVALIVSQGAKDVGLYVLSHPDVLQGLGVLLAVGGLFWCASIIATAVAARPDRLDRTRTRVLAVFTTLLVGLVGAGTYKGAEAALITTDTIRGVFSAEGLRPGEGAKVVNEPDVDPWRDTPRVNLLLMGSDAGIGRTGTRPDSMIVASVDTRTGRTALISVPRNFEWAPLPADSPLRERWPGGFYGGTHDQPDCPRKAADAADPCAINAIWTEVDQFREANPDAYADEVVPGRSETRDVVGEVLGLKIDHLVVIDLQGFMDLVNAMGGVEVNVKLGGFDGKTPLPYGQKFADGSYAHYFDDLGPQQLNGYQALWYARTRAADNDDHRQRRQRCVVQAVVDQVDPAFMLAKYASIAHILKENVYTDIPGANLPAFAELVERVQKAKITSLGFTDKNGFPYSSNPDYQLVRELVQKAIDPPTKKSKPKPAVTTPTEATIPTPSTTVTEPADVDECA</sequence>
<evidence type="ECO:0000256" key="2">
    <source>
        <dbReference type="SAM" id="MobiDB-lite"/>
    </source>
</evidence>
<feature type="region of interest" description="Disordered" evidence="2">
    <location>
        <begin position="481"/>
        <end position="519"/>
    </location>
</feature>
<keyword evidence="3" id="KW-0812">Transmembrane</keyword>
<dbReference type="KEGG" id="ica:Intca_0307"/>
<keyword evidence="3" id="KW-1133">Transmembrane helix</keyword>
<protein>
    <submittedName>
        <fullName evidence="5">Cell envelope-related transcriptional attenuator</fullName>
    </submittedName>
</protein>
<feature type="transmembrane region" description="Helical" evidence="3">
    <location>
        <begin position="51"/>
        <end position="71"/>
    </location>
</feature>
<dbReference type="STRING" id="710696.Intca_0307"/>
<dbReference type="InterPro" id="IPR050922">
    <property type="entry name" value="LytR/CpsA/Psr_CW_biosynth"/>
</dbReference>
<dbReference type="Proteomes" id="UP000008914">
    <property type="component" value="Chromosome"/>
</dbReference>